<evidence type="ECO:0008006" key="4">
    <source>
        <dbReference type="Google" id="ProtNLM"/>
    </source>
</evidence>
<dbReference type="AlphaFoldDB" id="A0A8S2DZI8"/>
<protein>
    <recommendedName>
        <fullName evidence="4">MULE transposase domain-containing protein</fullName>
    </recommendedName>
</protein>
<proteinExistence type="predicted"/>
<dbReference type="Proteomes" id="UP000677228">
    <property type="component" value="Unassembled WGS sequence"/>
</dbReference>
<evidence type="ECO:0000313" key="2">
    <source>
        <dbReference type="EMBL" id="CAF3840139.1"/>
    </source>
</evidence>
<reference evidence="1" key="1">
    <citation type="submission" date="2021-02" db="EMBL/GenBank/DDBJ databases">
        <authorList>
            <person name="Nowell W R."/>
        </authorList>
    </citation>
    <scope>NUCLEOTIDE SEQUENCE</scope>
</reference>
<evidence type="ECO:0000313" key="1">
    <source>
        <dbReference type="EMBL" id="CAF1076468.1"/>
    </source>
</evidence>
<sequence>MIVVLIHAEAEKLFAQLLSLVSGTIPIFTIQRSNLVLTYLHTMFEETPTILLCTLIHDTKEQEAHDELVKVLKKYKLIEQRCILVMDGELALSNAFIHVFPSLRIVRCHNHFNQDIKAWLRKNFNVHHRVLLIKIKQQYP</sequence>
<evidence type="ECO:0000313" key="3">
    <source>
        <dbReference type="Proteomes" id="UP000677228"/>
    </source>
</evidence>
<dbReference type="Proteomes" id="UP000682733">
    <property type="component" value="Unassembled WGS sequence"/>
</dbReference>
<dbReference type="EMBL" id="CAJNOK010008926">
    <property type="protein sequence ID" value="CAF1076468.1"/>
    <property type="molecule type" value="Genomic_DNA"/>
</dbReference>
<dbReference type="EMBL" id="CAJOBA010008944">
    <property type="protein sequence ID" value="CAF3840139.1"/>
    <property type="molecule type" value="Genomic_DNA"/>
</dbReference>
<name>A0A8S2DZI8_9BILA</name>
<organism evidence="1 3">
    <name type="scientific">Didymodactylos carnosus</name>
    <dbReference type="NCBI Taxonomy" id="1234261"/>
    <lineage>
        <taxon>Eukaryota</taxon>
        <taxon>Metazoa</taxon>
        <taxon>Spiralia</taxon>
        <taxon>Gnathifera</taxon>
        <taxon>Rotifera</taxon>
        <taxon>Eurotatoria</taxon>
        <taxon>Bdelloidea</taxon>
        <taxon>Philodinida</taxon>
        <taxon>Philodinidae</taxon>
        <taxon>Didymodactylos</taxon>
    </lineage>
</organism>
<gene>
    <name evidence="1" type="ORF">OVA965_LOCUS18151</name>
    <name evidence="2" type="ORF">TMI583_LOCUS18165</name>
</gene>
<comment type="caution">
    <text evidence="1">The sequence shown here is derived from an EMBL/GenBank/DDBJ whole genome shotgun (WGS) entry which is preliminary data.</text>
</comment>
<accession>A0A8S2DZI8</accession>